<sequence length="156" mass="17764">MKHTKKWLKLQNLRSNQRFSPLLIRSTISSSAKCYLVPKICPELVTDIKVVKGDWETVGSVRIWKYVAGLSENVSETIESIDDRNKSITFNALDGDITKYYKTFKGIVTVTANGQGSLVKWTLMYEKQNQNIPDPEKYIELVSAITKSVDAYLLKK</sequence>
<keyword evidence="4" id="KW-1185">Reference proteome</keyword>
<dbReference type="PANTHER" id="PTHR31338">
    <property type="entry name" value="POLYKETIDE CYCLASE/DEHYDRASE AND LIPID TRANSPORT SUPERFAMILY PROTEIN"/>
    <property type="match status" value="1"/>
</dbReference>
<evidence type="ECO:0000256" key="1">
    <source>
        <dbReference type="ARBA" id="ARBA00038242"/>
    </source>
</evidence>
<name>A0A061E7L9_THECC</name>
<dbReference type="STRING" id="3641.A0A061E7L9"/>
<evidence type="ECO:0000313" key="3">
    <source>
        <dbReference type="EMBL" id="EOY01005.1"/>
    </source>
</evidence>
<dbReference type="InterPro" id="IPR000916">
    <property type="entry name" value="Bet_v_I/MLP"/>
</dbReference>
<feature type="domain" description="Bet v I/Major latex protein" evidence="2">
    <location>
        <begin position="29"/>
        <end position="156"/>
    </location>
</feature>
<protein>
    <submittedName>
        <fullName evidence="3">MLP-like protein 34</fullName>
    </submittedName>
</protein>
<dbReference type="InParanoid" id="A0A061E7L9"/>
<dbReference type="AlphaFoldDB" id="A0A061E7L9"/>
<reference evidence="3 4" key="1">
    <citation type="journal article" date="2013" name="Genome Biol.">
        <title>The genome sequence of the most widely cultivated cacao type and its use to identify candidate genes regulating pod color.</title>
        <authorList>
            <person name="Motamayor J.C."/>
            <person name="Mockaitis K."/>
            <person name="Schmutz J."/>
            <person name="Haiminen N."/>
            <person name="Iii D.L."/>
            <person name="Cornejo O."/>
            <person name="Findley S.D."/>
            <person name="Zheng P."/>
            <person name="Utro F."/>
            <person name="Royaert S."/>
            <person name="Saski C."/>
            <person name="Jenkins J."/>
            <person name="Podicheti R."/>
            <person name="Zhao M."/>
            <person name="Scheffler B.E."/>
            <person name="Stack J.C."/>
            <person name="Feltus F.A."/>
            <person name="Mustiga G.M."/>
            <person name="Amores F."/>
            <person name="Phillips W."/>
            <person name="Marelli J.P."/>
            <person name="May G.D."/>
            <person name="Shapiro H."/>
            <person name="Ma J."/>
            <person name="Bustamante C.D."/>
            <person name="Schnell R.J."/>
            <person name="Main D."/>
            <person name="Gilbert D."/>
            <person name="Parida L."/>
            <person name="Kuhn D.N."/>
        </authorList>
    </citation>
    <scope>NUCLEOTIDE SEQUENCE [LARGE SCALE GENOMIC DNA]</scope>
    <source>
        <strain evidence="4">cv. Matina 1-6</strain>
    </source>
</reference>
<dbReference type="Pfam" id="PF00407">
    <property type="entry name" value="Bet_v_1"/>
    <property type="match status" value="1"/>
</dbReference>
<evidence type="ECO:0000313" key="4">
    <source>
        <dbReference type="Proteomes" id="UP000026915"/>
    </source>
</evidence>
<dbReference type="OMA" id="SEGKPQM"/>
<gene>
    <name evidence="3" type="ORF">TCM_010911</name>
</gene>
<dbReference type="HOGENOM" id="CLU_081988_1_1_1"/>
<accession>A0A061E7L9</accession>
<dbReference type="InterPro" id="IPR023393">
    <property type="entry name" value="START-like_dom_sf"/>
</dbReference>
<dbReference type="InterPro" id="IPR052006">
    <property type="entry name" value="MLP-like"/>
</dbReference>
<dbReference type="SMART" id="SM01037">
    <property type="entry name" value="Bet_v_1"/>
    <property type="match status" value="1"/>
</dbReference>
<evidence type="ECO:0000259" key="2">
    <source>
        <dbReference type="SMART" id="SM01037"/>
    </source>
</evidence>
<dbReference type="eggNOG" id="ENOG502S31C">
    <property type="taxonomic scope" value="Eukaryota"/>
</dbReference>
<dbReference type="GO" id="GO:0006952">
    <property type="term" value="P:defense response"/>
    <property type="evidence" value="ECO:0007669"/>
    <property type="project" value="InterPro"/>
</dbReference>
<dbReference type="EMBL" id="CM001880">
    <property type="protein sequence ID" value="EOY01005.1"/>
    <property type="molecule type" value="Genomic_DNA"/>
</dbReference>
<dbReference type="SUPFAM" id="SSF55961">
    <property type="entry name" value="Bet v1-like"/>
    <property type="match status" value="1"/>
</dbReference>
<proteinExistence type="inferred from homology"/>
<dbReference type="Gramene" id="EOY01005">
    <property type="protein sequence ID" value="EOY01005"/>
    <property type="gene ID" value="TCM_010911"/>
</dbReference>
<organism evidence="3 4">
    <name type="scientific">Theobroma cacao</name>
    <name type="common">Cacao</name>
    <name type="synonym">Cocoa</name>
    <dbReference type="NCBI Taxonomy" id="3641"/>
    <lineage>
        <taxon>Eukaryota</taxon>
        <taxon>Viridiplantae</taxon>
        <taxon>Streptophyta</taxon>
        <taxon>Embryophyta</taxon>
        <taxon>Tracheophyta</taxon>
        <taxon>Spermatophyta</taxon>
        <taxon>Magnoliopsida</taxon>
        <taxon>eudicotyledons</taxon>
        <taxon>Gunneridae</taxon>
        <taxon>Pentapetalae</taxon>
        <taxon>rosids</taxon>
        <taxon>malvids</taxon>
        <taxon>Malvales</taxon>
        <taxon>Malvaceae</taxon>
        <taxon>Byttnerioideae</taxon>
        <taxon>Theobroma</taxon>
    </lineage>
</organism>
<comment type="similarity">
    <text evidence="1">Belongs to the MLP family.</text>
</comment>
<dbReference type="Gene3D" id="3.30.530.20">
    <property type="match status" value="1"/>
</dbReference>
<dbReference type="Proteomes" id="UP000026915">
    <property type="component" value="Chromosome 2"/>
</dbReference>
<dbReference type="PANTHER" id="PTHR31338:SF16">
    <property type="entry name" value="POLYKETIDE CYCLASE_DEHYDRASE AND LIPID TRANSPORT SUPERFAMILY PROTEIN"/>
    <property type="match status" value="1"/>
</dbReference>